<keyword evidence="2" id="KW-1185">Reference proteome</keyword>
<proteinExistence type="predicted"/>
<accession>A0ACC2G9E8</accession>
<name>A0ACC2G9E8_DALPE</name>
<organism evidence="1 2">
    <name type="scientific">Dallia pectoralis</name>
    <name type="common">Alaska blackfish</name>
    <dbReference type="NCBI Taxonomy" id="75939"/>
    <lineage>
        <taxon>Eukaryota</taxon>
        <taxon>Metazoa</taxon>
        <taxon>Chordata</taxon>
        <taxon>Craniata</taxon>
        <taxon>Vertebrata</taxon>
        <taxon>Euteleostomi</taxon>
        <taxon>Actinopterygii</taxon>
        <taxon>Neopterygii</taxon>
        <taxon>Teleostei</taxon>
        <taxon>Protacanthopterygii</taxon>
        <taxon>Esociformes</taxon>
        <taxon>Umbridae</taxon>
        <taxon>Dallia</taxon>
    </lineage>
</organism>
<dbReference type="Proteomes" id="UP001157502">
    <property type="component" value="Chromosome 16"/>
</dbReference>
<evidence type="ECO:0000313" key="1">
    <source>
        <dbReference type="EMBL" id="KAJ8000222.1"/>
    </source>
</evidence>
<comment type="caution">
    <text evidence="1">The sequence shown here is derived from an EMBL/GenBank/DDBJ whole genome shotgun (WGS) entry which is preliminary data.</text>
</comment>
<gene>
    <name evidence="1" type="ORF">DPEC_G00202600</name>
</gene>
<dbReference type="EMBL" id="CM055743">
    <property type="protein sequence ID" value="KAJ8000222.1"/>
    <property type="molecule type" value="Genomic_DNA"/>
</dbReference>
<sequence length="809" mass="88745">MEHPGLPSVIVVVLGLLGNFVEGLTPRVSFPIGAPGRSLSHFNSSDVRNTTTLLLSDDGDTLYIGARDFILSLNVSQKDITVIGKLDWSPSEKDMYDCSMKGKKKADCHNFVRVLQFLNSTHMYACGTFAFSPRCTYIKSEPFSLVTSPTGKPEEGRGRCPYDPYQRNSAISVDGELYTGTVADYMGNRPVISRHLGEGSHVDLKLDDTVGWLEDPTFISSSFVPSEEKIYFFFSEVGREYDFVEKFTVSRIAQVCTSDIGGQRTLQKRWTTFTKAQLLCKSDNEIPYNVLQDIVTLPPPDGTSVDDTLFFGIFGSQWSVNTGKSVVCAFRLGDIKDVFRGHYKVLNRDTGRWSPRPQERPANPGECGLHNASDNILRFVKENFLAEESVRPVERRLTLVSPDQRYALMAAQRVTASNHKLYTVLFLLTETGYLHKAVLLDDGDAHIVEEIQVFEQPQPIKSVLLSVSKGEVFVGSSEGVVKVPVSNCSYYGSCSECVLARDPYCAWDHTHKVCAAIDGIQDVAGQDVEGGNVQRECVSAIMPRSRPGPAKGNAAKLLLVSLGKVVRLQCPEVSRLARSRWEGLDLYLDPNVYQTQDDNSLNFLSTAATQGQYSCISTENNFQQTLAVYQVKLESHPTQQTTPTSEAPTKALASTTRGNLRGRPTFPPAPTSATVRQVSANFTRRVAPSAGSEETGVTEADSPGGEALPVEQGKTYLKELVVVSMLLAACVTFLITIGLYNARQRFRNKTVPQDVSQERDAEQEPLRDDQSPCGNGKRSDPTAPNGQANGVACNGTPKASNGHLPNTPT</sequence>
<evidence type="ECO:0000313" key="2">
    <source>
        <dbReference type="Proteomes" id="UP001157502"/>
    </source>
</evidence>
<reference evidence="1" key="1">
    <citation type="submission" date="2021-05" db="EMBL/GenBank/DDBJ databases">
        <authorList>
            <person name="Pan Q."/>
            <person name="Jouanno E."/>
            <person name="Zahm M."/>
            <person name="Klopp C."/>
            <person name="Cabau C."/>
            <person name="Louis A."/>
            <person name="Berthelot C."/>
            <person name="Parey E."/>
            <person name="Roest Crollius H."/>
            <person name="Montfort J."/>
            <person name="Robinson-Rechavi M."/>
            <person name="Bouchez O."/>
            <person name="Lampietro C."/>
            <person name="Lopez Roques C."/>
            <person name="Donnadieu C."/>
            <person name="Postlethwait J."/>
            <person name="Bobe J."/>
            <person name="Dillon D."/>
            <person name="Chandos A."/>
            <person name="von Hippel F."/>
            <person name="Guiguen Y."/>
        </authorList>
    </citation>
    <scope>NUCLEOTIDE SEQUENCE</scope>
    <source>
        <strain evidence="1">YG-Jan2019</strain>
    </source>
</reference>
<protein>
    <submittedName>
        <fullName evidence="1">Uncharacterized protein</fullName>
    </submittedName>
</protein>